<evidence type="ECO:0000256" key="4">
    <source>
        <dbReference type="PROSITE-ProRule" id="PRU01240"/>
    </source>
</evidence>
<evidence type="ECO:0000256" key="1">
    <source>
        <dbReference type="ARBA" id="ARBA00004613"/>
    </source>
</evidence>
<reference evidence="6 7" key="1">
    <citation type="journal article" date="2022" name="G3 (Bethesda)">
        <title>Whole-genome sequence and methylome profiling of the almond [Prunus dulcis (Mill.) D.A. Webb] cultivar 'Nonpareil'.</title>
        <authorList>
            <person name="D'Amico-Willman K.M."/>
            <person name="Ouma W.Z."/>
            <person name="Meulia T."/>
            <person name="Sideli G.M."/>
            <person name="Gradziel T.M."/>
            <person name="Fresnedo-Ramirez J."/>
        </authorList>
    </citation>
    <scope>NUCLEOTIDE SEQUENCE [LARGE SCALE GENOMIC DNA]</scope>
    <source>
        <strain evidence="6">Clone GOH B32 T37-40</strain>
    </source>
</reference>
<dbReference type="Pfam" id="PF00082">
    <property type="entry name" value="Peptidase_S8"/>
    <property type="match status" value="1"/>
</dbReference>
<gene>
    <name evidence="6" type="ORF">L3X38_016957</name>
</gene>
<dbReference type="GO" id="GO:0005576">
    <property type="term" value="C:extracellular region"/>
    <property type="evidence" value="ECO:0007669"/>
    <property type="project" value="UniProtKB-SubCell"/>
</dbReference>
<comment type="subcellular location">
    <subcellularLocation>
        <location evidence="1">Secreted</location>
    </subcellularLocation>
</comment>
<evidence type="ECO:0000256" key="3">
    <source>
        <dbReference type="ARBA" id="ARBA00022729"/>
    </source>
</evidence>
<keyword evidence="7" id="KW-1185">Reference proteome</keyword>
<dbReference type="SUPFAM" id="SSF52743">
    <property type="entry name" value="Subtilisin-like"/>
    <property type="match status" value="1"/>
</dbReference>
<comment type="similarity">
    <text evidence="2 4">Belongs to the peptidase S8 family.</text>
</comment>
<dbReference type="Proteomes" id="UP001054821">
    <property type="component" value="Chromosome 3"/>
</dbReference>
<keyword evidence="3" id="KW-0732">Signal</keyword>
<proteinExistence type="inferred from homology"/>
<dbReference type="InterPro" id="IPR045051">
    <property type="entry name" value="SBT"/>
</dbReference>
<feature type="domain" description="Peptidase S8/S53" evidence="5">
    <location>
        <begin position="46"/>
        <end position="126"/>
    </location>
</feature>
<dbReference type="Gene3D" id="3.40.50.200">
    <property type="entry name" value="Peptidase S8/S53 domain"/>
    <property type="match status" value="1"/>
</dbReference>
<dbReference type="InterPro" id="IPR000209">
    <property type="entry name" value="Peptidase_S8/S53_dom"/>
</dbReference>
<dbReference type="PROSITE" id="PS51892">
    <property type="entry name" value="SUBTILASE"/>
    <property type="match status" value="1"/>
</dbReference>
<comment type="caution">
    <text evidence="6">The sequence shown here is derived from an EMBL/GenBank/DDBJ whole genome shotgun (WGS) entry which is preliminary data.</text>
</comment>
<name>A0AAD4Z9L5_PRUDU</name>
<protein>
    <recommendedName>
        <fullName evidence="5">Peptidase S8/S53 domain-containing protein</fullName>
    </recommendedName>
</protein>
<accession>A0AAD4Z9L5</accession>
<dbReference type="PANTHER" id="PTHR10795">
    <property type="entry name" value="PROPROTEIN CONVERTASE SUBTILISIN/KEXIN"/>
    <property type="match status" value="1"/>
</dbReference>
<dbReference type="GO" id="GO:0006508">
    <property type="term" value="P:proteolysis"/>
    <property type="evidence" value="ECO:0007669"/>
    <property type="project" value="InterPro"/>
</dbReference>
<dbReference type="AlphaFoldDB" id="A0AAD4Z9L5"/>
<sequence>MSTKWKGSCEKEQEFNFSLCNFKLVGAKYFNKGLLNSNKTLKISMNSARDSTGHGTYVSTIIAGNYVNKVSFLGYGHGTASGVVPRAMLAMYKVVWDYGNSYFSDIITAIDEVVADGIDAINISLSMIMDYHYLKML</sequence>
<dbReference type="GO" id="GO:0004252">
    <property type="term" value="F:serine-type endopeptidase activity"/>
    <property type="evidence" value="ECO:0007669"/>
    <property type="project" value="InterPro"/>
</dbReference>
<dbReference type="InterPro" id="IPR036852">
    <property type="entry name" value="Peptidase_S8/S53_dom_sf"/>
</dbReference>
<evidence type="ECO:0000313" key="7">
    <source>
        <dbReference type="Proteomes" id="UP001054821"/>
    </source>
</evidence>
<organism evidence="6 7">
    <name type="scientific">Prunus dulcis</name>
    <name type="common">Almond</name>
    <name type="synonym">Amygdalus dulcis</name>
    <dbReference type="NCBI Taxonomy" id="3755"/>
    <lineage>
        <taxon>Eukaryota</taxon>
        <taxon>Viridiplantae</taxon>
        <taxon>Streptophyta</taxon>
        <taxon>Embryophyta</taxon>
        <taxon>Tracheophyta</taxon>
        <taxon>Spermatophyta</taxon>
        <taxon>Magnoliopsida</taxon>
        <taxon>eudicotyledons</taxon>
        <taxon>Gunneridae</taxon>
        <taxon>Pentapetalae</taxon>
        <taxon>rosids</taxon>
        <taxon>fabids</taxon>
        <taxon>Rosales</taxon>
        <taxon>Rosaceae</taxon>
        <taxon>Amygdaloideae</taxon>
        <taxon>Amygdaleae</taxon>
        <taxon>Prunus</taxon>
    </lineage>
</organism>
<evidence type="ECO:0000313" key="6">
    <source>
        <dbReference type="EMBL" id="KAI5337686.1"/>
    </source>
</evidence>
<comment type="caution">
    <text evidence="4">Lacks conserved residue(s) required for the propagation of feature annotation.</text>
</comment>
<dbReference type="EMBL" id="JAJFAZ020000003">
    <property type="protein sequence ID" value="KAI5337686.1"/>
    <property type="molecule type" value="Genomic_DNA"/>
</dbReference>
<evidence type="ECO:0000256" key="2">
    <source>
        <dbReference type="ARBA" id="ARBA00011073"/>
    </source>
</evidence>
<evidence type="ECO:0000259" key="5">
    <source>
        <dbReference type="Pfam" id="PF00082"/>
    </source>
</evidence>